<comment type="caution">
    <text evidence="1">The sequence shown here is derived from an EMBL/GenBank/DDBJ whole genome shotgun (WGS) entry which is preliminary data.</text>
</comment>
<name>A0A5C4NL34_9BURK</name>
<evidence type="ECO:0000313" key="2">
    <source>
        <dbReference type="Proteomes" id="UP000305681"/>
    </source>
</evidence>
<protein>
    <submittedName>
        <fullName evidence="1">Uncharacterized protein</fullName>
    </submittedName>
</protein>
<gene>
    <name evidence="1" type="ORF">FHI69_17995</name>
</gene>
<dbReference type="AlphaFoldDB" id="A0A5C4NL34"/>
<organism evidence="1 2">
    <name type="scientific">Janthinobacterium lividum</name>
    <dbReference type="NCBI Taxonomy" id="29581"/>
    <lineage>
        <taxon>Bacteria</taxon>
        <taxon>Pseudomonadati</taxon>
        <taxon>Pseudomonadota</taxon>
        <taxon>Betaproteobacteria</taxon>
        <taxon>Burkholderiales</taxon>
        <taxon>Oxalobacteraceae</taxon>
        <taxon>Janthinobacterium</taxon>
    </lineage>
</organism>
<dbReference type="EMBL" id="VDGE01000007">
    <property type="protein sequence ID" value="TNC75521.1"/>
    <property type="molecule type" value="Genomic_DNA"/>
</dbReference>
<proteinExistence type="predicted"/>
<dbReference type="Proteomes" id="UP000305681">
    <property type="component" value="Unassembled WGS sequence"/>
</dbReference>
<evidence type="ECO:0000313" key="1">
    <source>
        <dbReference type="EMBL" id="TNC75521.1"/>
    </source>
</evidence>
<reference evidence="1 2" key="1">
    <citation type="submission" date="2019-06" db="EMBL/GenBank/DDBJ databases">
        <title>Genome sequence of Janthinobacterium lividum UCD_MED1.</title>
        <authorList>
            <person name="De Leon M.E."/>
            <person name="Jospin G."/>
        </authorList>
    </citation>
    <scope>NUCLEOTIDE SEQUENCE [LARGE SCALE GENOMIC DNA]</scope>
    <source>
        <strain evidence="1 2">UCD_MED1</strain>
    </source>
</reference>
<sequence>MAPFVAVPPTVNSSALPSAATFGANAPLSLLYSPGAGEMSEGVTLAQTQRLLQASGAQGNGGSQPLRLPVSRNSLMEIVNGGVKLPDGVDQLLFVVKAQ</sequence>
<accession>A0A5C4NL34</accession>